<dbReference type="EMBL" id="BFEA01000689">
    <property type="protein sequence ID" value="GBG88699.1"/>
    <property type="molecule type" value="Genomic_DNA"/>
</dbReference>
<evidence type="ECO:0000256" key="2">
    <source>
        <dbReference type="SAM" id="MobiDB-lite"/>
    </source>
</evidence>
<organism evidence="3 4">
    <name type="scientific">Chara braunii</name>
    <name type="common">Braun's stonewort</name>
    <dbReference type="NCBI Taxonomy" id="69332"/>
    <lineage>
        <taxon>Eukaryota</taxon>
        <taxon>Viridiplantae</taxon>
        <taxon>Streptophyta</taxon>
        <taxon>Charophyceae</taxon>
        <taxon>Charales</taxon>
        <taxon>Characeae</taxon>
        <taxon>Chara</taxon>
    </lineage>
</organism>
<reference evidence="3 4" key="1">
    <citation type="journal article" date="2018" name="Cell">
        <title>The Chara Genome: Secondary Complexity and Implications for Plant Terrestrialization.</title>
        <authorList>
            <person name="Nishiyama T."/>
            <person name="Sakayama H."/>
            <person name="Vries J.D."/>
            <person name="Buschmann H."/>
            <person name="Saint-Marcoux D."/>
            <person name="Ullrich K.K."/>
            <person name="Haas F.B."/>
            <person name="Vanderstraeten L."/>
            <person name="Becker D."/>
            <person name="Lang D."/>
            <person name="Vosolsobe S."/>
            <person name="Rombauts S."/>
            <person name="Wilhelmsson P.K.I."/>
            <person name="Janitza P."/>
            <person name="Kern R."/>
            <person name="Heyl A."/>
            <person name="Rumpler F."/>
            <person name="Villalobos L.I.A.C."/>
            <person name="Clay J.M."/>
            <person name="Skokan R."/>
            <person name="Toyoda A."/>
            <person name="Suzuki Y."/>
            <person name="Kagoshima H."/>
            <person name="Schijlen E."/>
            <person name="Tajeshwar N."/>
            <person name="Catarino B."/>
            <person name="Hetherington A.J."/>
            <person name="Saltykova A."/>
            <person name="Bonnot C."/>
            <person name="Breuninger H."/>
            <person name="Symeonidi A."/>
            <person name="Radhakrishnan G.V."/>
            <person name="Van Nieuwerburgh F."/>
            <person name="Deforce D."/>
            <person name="Chang C."/>
            <person name="Karol K.G."/>
            <person name="Hedrich R."/>
            <person name="Ulvskov P."/>
            <person name="Glockner G."/>
            <person name="Delwiche C.F."/>
            <person name="Petrasek J."/>
            <person name="Van de Peer Y."/>
            <person name="Friml J."/>
            <person name="Beilby M."/>
            <person name="Dolan L."/>
            <person name="Kohara Y."/>
            <person name="Sugano S."/>
            <person name="Fujiyama A."/>
            <person name="Delaux P.-M."/>
            <person name="Quint M."/>
            <person name="TheiBen G."/>
            <person name="Hagemann M."/>
            <person name="Harholt J."/>
            <person name="Dunand C."/>
            <person name="Zachgo S."/>
            <person name="Langdale J."/>
            <person name="Maumus F."/>
            <person name="Straeten D.V.D."/>
            <person name="Gould S.B."/>
            <person name="Rensing S.A."/>
        </authorList>
    </citation>
    <scope>NUCLEOTIDE SEQUENCE [LARGE SCALE GENOMIC DNA]</scope>
    <source>
        <strain evidence="3 4">S276</strain>
    </source>
</reference>
<comment type="caution">
    <text evidence="3">The sequence shown here is derived from an EMBL/GenBank/DDBJ whole genome shotgun (WGS) entry which is preliminary data.</text>
</comment>
<keyword evidence="1" id="KW-0175">Coiled coil</keyword>
<feature type="compositionally biased region" description="Basic residues" evidence="2">
    <location>
        <begin position="24"/>
        <end position="45"/>
    </location>
</feature>
<name>A0A388M2J3_CHABU</name>
<feature type="compositionally biased region" description="Acidic residues" evidence="2">
    <location>
        <begin position="354"/>
        <end position="386"/>
    </location>
</feature>
<protein>
    <submittedName>
        <fullName evidence="3">Uncharacterized protein</fullName>
    </submittedName>
</protein>
<dbReference type="Gramene" id="GBG88699">
    <property type="protein sequence ID" value="GBG88699"/>
    <property type="gene ID" value="CBR_g48228"/>
</dbReference>
<sequence>MARSRSSSARRRRRHSASSSSTSHGKKRAKRGRSRSPRERRHRTRSPSPRQRKTESESPRTFVRTPWEQRRNDFPPPGNRAWFTADLREEIFALRREVEKLKKTIEQLISKGSDNKKLSPGGGTGAIEHTAEKEAGPSEPVKTASPVTAAELKTWIDKALESTLPKKKVTEAGKVAITEGRTDTRKQAATKEGNVEKMVSEVRRDVNEIKLMKYDLVVVKGTLKKINKPTRTLTPHVSSSVNPRLYKGSMMIGGPSSVHVSRSEPSRSFPPHPKRGRTKIKRQIRASKTKRSIDFGFEPLTDYQLLRLHTTYLKALCKIHDIKYFDKPQAISDLRRIPGLITYEGRDFVHDSEFETQIEPEDIKEEASSYEDDDDSDWSDSTDDESTSTSSSDQKISGR</sequence>
<feature type="region of interest" description="Disordered" evidence="2">
    <location>
        <begin position="352"/>
        <end position="399"/>
    </location>
</feature>
<keyword evidence="4" id="KW-1185">Reference proteome</keyword>
<feature type="region of interest" description="Disordered" evidence="2">
    <location>
        <begin position="112"/>
        <end position="146"/>
    </location>
</feature>
<evidence type="ECO:0000256" key="1">
    <source>
        <dbReference type="SAM" id="Coils"/>
    </source>
</evidence>
<dbReference type="STRING" id="69332.A0A388M2J3"/>
<feature type="region of interest" description="Disordered" evidence="2">
    <location>
        <begin position="1"/>
        <end position="81"/>
    </location>
</feature>
<evidence type="ECO:0000313" key="4">
    <source>
        <dbReference type="Proteomes" id="UP000265515"/>
    </source>
</evidence>
<gene>
    <name evidence="3" type="ORF">CBR_g48228</name>
</gene>
<dbReference type="AlphaFoldDB" id="A0A388M2J3"/>
<feature type="coiled-coil region" evidence="1">
    <location>
        <begin position="84"/>
        <end position="111"/>
    </location>
</feature>
<evidence type="ECO:0000313" key="3">
    <source>
        <dbReference type="EMBL" id="GBG88699.1"/>
    </source>
</evidence>
<proteinExistence type="predicted"/>
<feature type="region of interest" description="Disordered" evidence="2">
    <location>
        <begin position="255"/>
        <end position="278"/>
    </location>
</feature>
<accession>A0A388M2J3</accession>
<dbReference type="Proteomes" id="UP000265515">
    <property type="component" value="Unassembled WGS sequence"/>
</dbReference>